<keyword evidence="12" id="KW-0472">Membrane</keyword>
<dbReference type="OMA" id="WDYDSEI"/>
<comment type="subcellular location">
    <subcellularLocation>
        <location evidence="1">Mitochondrion outer membrane</location>
        <topology evidence="1">Single-pass membrane protein</topology>
    </subcellularLocation>
</comment>
<dbReference type="GO" id="GO:1990904">
    <property type="term" value="C:ribonucleoprotein complex"/>
    <property type="evidence" value="ECO:0007669"/>
    <property type="project" value="UniProtKB-KW"/>
</dbReference>
<evidence type="ECO:0000256" key="9">
    <source>
        <dbReference type="ARBA" id="ARBA00022980"/>
    </source>
</evidence>
<dbReference type="InterPro" id="IPR036389">
    <property type="entry name" value="RNase_III_sf"/>
</dbReference>
<evidence type="ECO:0000256" key="13">
    <source>
        <dbReference type="ARBA" id="ARBA00023274"/>
    </source>
</evidence>
<dbReference type="GO" id="GO:0030150">
    <property type="term" value="P:protein import into mitochondrial matrix"/>
    <property type="evidence" value="ECO:0007669"/>
    <property type="project" value="InterPro"/>
</dbReference>
<dbReference type="EMBL" id="KB740597">
    <property type="protein sequence ID" value="ENN80129.1"/>
    <property type="molecule type" value="Genomic_DNA"/>
</dbReference>
<dbReference type="GO" id="GO:1903955">
    <property type="term" value="P:positive regulation of protein targeting to mitochondrion"/>
    <property type="evidence" value="ECO:0007669"/>
    <property type="project" value="TreeGrafter"/>
</dbReference>
<evidence type="ECO:0000256" key="4">
    <source>
        <dbReference type="ARBA" id="ARBA00022448"/>
    </source>
</evidence>
<proteinExistence type="inferred from homology"/>
<dbReference type="Pfam" id="PF22935">
    <property type="entry name" value="RM44_endonuclase"/>
    <property type="match status" value="1"/>
</dbReference>
<keyword evidence="10" id="KW-1133">Transmembrane helix</keyword>
<dbReference type="GO" id="GO:0003725">
    <property type="term" value="F:double-stranded RNA binding"/>
    <property type="evidence" value="ECO:0007669"/>
    <property type="project" value="InterPro"/>
</dbReference>
<evidence type="ECO:0000256" key="11">
    <source>
        <dbReference type="ARBA" id="ARBA00023128"/>
    </source>
</evidence>
<evidence type="ECO:0000256" key="16">
    <source>
        <dbReference type="ARBA" id="ARBA00035187"/>
    </source>
</evidence>
<dbReference type="PANTHER" id="PTHR46722">
    <property type="entry name" value="MITOCHONDRIAL IMPORT RECEPTOR SUBUNIT TOM7 HOMOLOG"/>
    <property type="match status" value="1"/>
</dbReference>
<dbReference type="InterPro" id="IPR044444">
    <property type="entry name" value="Ribosomal_mL44_DSRM_metazoa"/>
</dbReference>
<feature type="domain" description="Large ribosomal subunit protein mL44 endonuclease" evidence="18">
    <location>
        <begin position="132"/>
        <end position="261"/>
    </location>
</feature>
<dbReference type="Pfam" id="PF08038">
    <property type="entry name" value="Tom7"/>
    <property type="match status" value="1"/>
</dbReference>
<keyword evidence="6" id="KW-1000">Mitochondrion outer membrane</keyword>
<evidence type="ECO:0000259" key="18">
    <source>
        <dbReference type="Pfam" id="PF22935"/>
    </source>
</evidence>
<dbReference type="InterPro" id="IPR055189">
    <property type="entry name" value="RM44_endonuclase"/>
</dbReference>
<keyword evidence="11" id="KW-0496">Mitochondrion</keyword>
<dbReference type="HOGENOM" id="CLU_058895_1_0_1"/>
<keyword evidence="13" id="KW-0687">Ribonucleoprotein</keyword>
<keyword evidence="8" id="KW-0809">Transit peptide</keyword>
<evidence type="ECO:0000256" key="5">
    <source>
        <dbReference type="ARBA" id="ARBA00022692"/>
    </source>
</evidence>
<dbReference type="CDD" id="cd19874">
    <property type="entry name" value="DSRM_MRPL44"/>
    <property type="match status" value="1"/>
</dbReference>
<comment type="similarity">
    <text evidence="14">Belongs to the ribonuclease III family. Mitochondrion-specific ribosomal protein mL44 subfamily.</text>
</comment>
<evidence type="ECO:0000256" key="12">
    <source>
        <dbReference type="ARBA" id="ARBA00023136"/>
    </source>
</evidence>
<dbReference type="GO" id="GO:0006396">
    <property type="term" value="P:RNA processing"/>
    <property type="evidence" value="ECO:0007669"/>
    <property type="project" value="InterPro"/>
</dbReference>
<feature type="domain" description="Large ribosomal subunit protein mL44 dsRNA binding" evidence="17">
    <location>
        <begin position="291"/>
        <end position="366"/>
    </location>
</feature>
<evidence type="ECO:0000256" key="6">
    <source>
        <dbReference type="ARBA" id="ARBA00022787"/>
    </source>
</evidence>
<organism evidence="19">
    <name type="scientific">Dendroctonus ponderosae</name>
    <name type="common">Mountain pine beetle</name>
    <dbReference type="NCBI Taxonomy" id="77166"/>
    <lineage>
        <taxon>Eukaryota</taxon>
        <taxon>Metazoa</taxon>
        <taxon>Ecdysozoa</taxon>
        <taxon>Arthropoda</taxon>
        <taxon>Hexapoda</taxon>
        <taxon>Insecta</taxon>
        <taxon>Pterygota</taxon>
        <taxon>Neoptera</taxon>
        <taxon>Endopterygota</taxon>
        <taxon>Coleoptera</taxon>
        <taxon>Polyphaga</taxon>
        <taxon>Cucujiformia</taxon>
        <taxon>Curculionidae</taxon>
        <taxon>Scolytinae</taxon>
        <taxon>Dendroctonus</taxon>
    </lineage>
</organism>
<evidence type="ECO:0000313" key="19">
    <source>
        <dbReference type="EMBL" id="ENN80129.1"/>
    </source>
</evidence>
<sequence length="369" mass="41216">MALSDGAKERLSLVIELVKTVFHYGYIPAVVYLGFKQGAEPGMPEIALSNLLWLLPAGQVWLATRGILTKHFPVRMQSLRVISRLLGAQPLAGAQCRAVKRWVSPTMRVIVLRKKALGPQPEQRRSQFLEWNEEVELRCFSKRLGEEFEGKALREAFVQPEWANVQEFQARQAGDTAFEPVAHNRELAENGAQIISQTIRGAYAPSYPSDVVEGIHSHLTSQEMLAHVGKHLGIKDLIKSLEYPPEERSLADTFRALVGALALSSPPERVQRFVEDFLLCQMVGKDVYDIWAPAQPYEYMLRLLQAKGVEQVEPRLCNQSASNTILANFQVGLYDAKSKTCLGLGWGENIKTAKETAALDAIQRLHASD</sequence>
<gene>
    <name evidence="19" type="ORF">YQE_03437</name>
</gene>
<evidence type="ECO:0000256" key="10">
    <source>
        <dbReference type="ARBA" id="ARBA00022989"/>
    </source>
</evidence>
<accession>N6TI91</accession>
<dbReference type="Pfam" id="PF22892">
    <property type="entry name" value="DSRM_MRPL44"/>
    <property type="match status" value="1"/>
</dbReference>
<keyword evidence="5" id="KW-0812">Transmembrane</keyword>
<protein>
    <recommendedName>
        <fullName evidence="16">Large ribosomal subunit protein mL44</fullName>
    </recommendedName>
    <alternativeName>
        <fullName evidence="3">Mitochondrial import receptor subunit TOM7 homolog</fullName>
    </alternativeName>
    <alternativeName>
        <fullName evidence="15">Translocase of outer membrane 7 kDa subunit homolog</fullName>
    </alternativeName>
</protein>
<dbReference type="InterPro" id="IPR012621">
    <property type="entry name" value="Tom7"/>
</dbReference>
<reference evidence="19" key="1">
    <citation type="journal article" date="2013" name="Genome Biol.">
        <title>Draft genome of the mountain pine beetle, Dendroctonus ponderosae Hopkins, a major forest pest.</title>
        <authorList>
            <person name="Keeling C.I."/>
            <person name="Yuen M.M."/>
            <person name="Liao N.Y."/>
            <person name="Docking T.R."/>
            <person name="Chan S.K."/>
            <person name="Taylor G.A."/>
            <person name="Palmquist D.L."/>
            <person name="Jackman S.D."/>
            <person name="Nguyen A."/>
            <person name="Li M."/>
            <person name="Henderson H."/>
            <person name="Janes J.K."/>
            <person name="Zhao Y."/>
            <person name="Pandoh P."/>
            <person name="Moore R."/>
            <person name="Sperling F.A."/>
            <person name="Huber D.P."/>
            <person name="Birol I."/>
            <person name="Jones S.J."/>
            <person name="Bohlmann J."/>
        </authorList>
    </citation>
    <scope>NUCLEOTIDE SEQUENCE</scope>
</reference>
<dbReference type="AlphaFoldDB" id="N6TI91"/>
<evidence type="ECO:0000256" key="2">
    <source>
        <dbReference type="ARBA" id="ARBA00010917"/>
    </source>
</evidence>
<dbReference type="GO" id="GO:0005840">
    <property type="term" value="C:ribosome"/>
    <property type="evidence" value="ECO:0007669"/>
    <property type="project" value="UniProtKB-KW"/>
</dbReference>
<keyword evidence="7" id="KW-0653">Protein transport</keyword>
<dbReference type="OrthoDB" id="284357at2759"/>
<feature type="non-terminal residue" evidence="19">
    <location>
        <position position="1"/>
    </location>
</feature>
<dbReference type="SUPFAM" id="SSF69065">
    <property type="entry name" value="RNase III domain-like"/>
    <property type="match status" value="1"/>
</dbReference>
<evidence type="ECO:0000256" key="15">
    <source>
        <dbReference type="ARBA" id="ARBA00032786"/>
    </source>
</evidence>
<evidence type="ECO:0000256" key="14">
    <source>
        <dbReference type="ARBA" id="ARBA00024034"/>
    </source>
</evidence>
<dbReference type="Gene3D" id="1.10.1520.10">
    <property type="entry name" value="Ribonuclease III domain"/>
    <property type="match status" value="1"/>
</dbReference>
<dbReference type="GO" id="GO:0004525">
    <property type="term" value="F:ribonuclease III activity"/>
    <property type="evidence" value="ECO:0007669"/>
    <property type="project" value="InterPro"/>
</dbReference>
<keyword evidence="4" id="KW-0813">Transport</keyword>
<evidence type="ECO:0000259" key="17">
    <source>
        <dbReference type="Pfam" id="PF22892"/>
    </source>
</evidence>
<comment type="similarity">
    <text evidence="2">Belongs to the Tom7 family.</text>
</comment>
<evidence type="ECO:0000256" key="8">
    <source>
        <dbReference type="ARBA" id="ARBA00022946"/>
    </source>
</evidence>
<evidence type="ECO:0000256" key="7">
    <source>
        <dbReference type="ARBA" id="ARBA00022927"/>
    </source>
</evidence>
<dbReference type="Gene3D" id="3.30.160.20">
    <property type="match status" value="1"/>
</dbReference>
<name>N6TI91_DENPD</name>
<dbReference type="GO" id="GO:0005742">
    <property type="term" value="C:mitochondrial outer membrane translocase complex"/>
    <property type="evidence" value="ECO:0007669"/>
    <property type="project" value="InterPro"/>
</dbReference>
<evidence type="ECO:0000256" key="1">
    <source>
        <dbReference type="ARBA" id="ARBA00004572"/>
    </source>
</evidence>
<dbReference type="PANTHER" id="PTHR46722:SF1">
    <property type="entry name" value="MITOCHONDRIAL IMPORT RECEPTOR SUBUNIT TOM7 HOMOLOG"/>
    <property type="match status" value="1"/>
</dbReference>
<evidence type="ECO:0000256" key="3">
    <source>
        <dbReference type="ARBA" id="ARBA00014537"/>
    </source>
</evidence>
<keyword evidence="9" id="KW-0689">Ribosomal protein</keyword>